<dbReference type="InterPro" id="IPR050325">
    <property type="entry name" value="Prot/Nucl_acid_deglycase"/>
</dbReference>
<organism evidence="5 6">
    <name type="scientific">Undibacterium baiyunense</name>
    <dbReference type="NCBI Taxonomy" id="2828731"/>
    <lineage>
        <taxon>Bacteria</taxon>
        <taxon>Pseudomonadati</taxon>
        <taxon>Pseudomonadota</taxon>
        <taxon>Betaproteobacteria</taxon>
        <taxon>Burkholderiales</taxon>
        <taxon>Oxalobacteraceae</taxon>
        <taxon>Undibacterium</taxon>
    </lineage>
</organism>
<dbReference type="CDD" id="cd03141">
    <property type="entry name" value="GATase1_Hsp31_like"/>
    <property type="match status" value="1"/>
</dbReference>
<comment type="caution">
    <text evidence="5">The sequence shown here is derived from an EMBL/GenBank/DDBJ whole genome shotgun (WGS) entry which is preliminary data.</text>
</comment>
<gene>
    <name evidence="5" type="ORF">KDM92_16200</name>
</gene>
<feature type="domain" description="DJ-1/PfpI" evidence="4">
    <location>
        <begin position="84"/>
        <end position="278"/>
    </location>
</feature>
<name>A0A941DI98_9BURK</name>
<evidence type="ECO:0000256" key="3">
    <source>
        <dbReference type="ARBA" id="ARBA00038493"/>
    </source>
</evidence>
<dbReference type="SUPFAM" id="SSF54427">
    <property type="entry name" value="NTF2-like"/>
    <property type="match status" value="1"/>
</dbReference>
<dbReference type="GO" id="GO:0019172">
    <property type="term" value="F:glyoxalase III activity"/>
    <property type="evidence" value="ECO:0007669"/>
    <property type="project" value="TreeGrafter"/>
</dbReference>
<evidence type="ECO:0000256" key="1">
    <source>
        <dbReference type="ARBA" id="ARBA00023016"/>
    </source>
</evidence>
<dbReference type="GO" id="GO:0019243">
    <property type="term" value="P:methylglyoxal catabolic process to D-lactate via S-lactoyl-glutathione"/>
    <property type="evidence" value="ECO:0007669"/>
    <property type="project" value="TreeGrafter"/>
</dbReference>
<dbReference type="SUPFAM" id="SSF52317">
    <property type="entry name" value="Class I glutamine amidotransferase-like"/>
    <property type="match status" value="1"/>
</dbReference>
<evidence type="ECO:0000259" key="4">
    <source>
        <dbReference type="Pfam" id="PF01965"/>
    </source>
</evidence>
<protein>
    <submittedName>
        <fullName evidence="5">Nuclear transport factor 2 family protein</fullName>
    </submittedName>
</protein>
<evidence type="ECO:0000313" key="6">
    <source>
        <dbReference type="Proteomes" id="UP000680158"/>
    </source>
</evidence>
<keyword evidence="2" id="KW-0456">Lyase</keyword>
<dbReference type="InterPro" id="IPR029062">
    <property type="entry name" value="Class_I_gatase-like"/>
</dbReference>
<dbReference type="EMBL" id="JAGSPM010000012">
    <property type="protein sequence ID" value="MBR7748128.1"/>
    <property type="molecule type" value="Genomic_DNA"/>
</dbReference>
<comment type="similarity">
    <text evidence="3">Belongs to the peptidase C56 family. HSP31-like subfamily.</text>
</comment>
<dbReference type="InterPro" id="IPR039437">
    <property type="entry name" value="FrzH/put_lumazine-bd"/>
</dbReference>
<dbReference type="RefSeq" id="WP_212685472.1">
    <property type="nucleotide sequence ID" value="NZ_JAGSPM010000012.1"/>
</dbReference>
<dbReference type="Pfam" id="PF12893">
    <property type="entry name" value="Lumazine_bd_2"/>
    <property type="match status" value="1"/>
</dbReference>
<dbReference type="PANTHER" id="PTHR48094">
    <property type="entry name" value="PROTEIN/NUCLEIC ACID DEGLYCASE DJ-1-RELATED"/>
    <property type="match status" value="1"/>
</dbReference>
<reference evidence="5 6" key="1">
    <citation type="submission" date="2021-04" db="EMBL/GenBank/DDBJ databases">
        <title>novel species isolated from subtropical streams in China.</title>
        <authorList>
            <person name="Lu H."/>
        </authorList>
    </citation>
    <scope>NUCLEOTIDE SEQUENCE [LARGE SCALE GENOMIC DNA]</scope>
    <source>
        <strain evidence="5 6">BYS107W</strain>
    </source>
</reference>
<dbReference type="InterPro" id="IPR032710">
    <property type="entry name" value="NTF2-like_dom_sf"/>
</dbReference>
<sequence>MKLSCFIFLSRVFLAAYLLFGVFGATQAASSLSFGSTVLGTNQSGLKEQAGIAKQSNPRRILFVTSNQHFYGKSDIPAANHFEEIVMAYDVFVNHGYRVDIVSPEGGAIPIDYVNTSIPIQKKYLYDENFMNKLERTYRPEELNFADYAAVYYSGGGAAMFGVAENRAIQKLVVSIYENNGLVSAVCHGTAGLVYLAGNDGKSLLDGKNITGFPDAFERKDRPYYATFPFKMDQAVQAAGAHFKYSPNWGDKFYIRDGRLITGQDPSSSSLVAKEIVEYLKAHGLGSVAQDEKAELDQIRLVLTDYIDGTANGEPDRVRKAFHEDLNLYSIKNDSLDVWKGKTYIANIAVGKSNTRQGKIVTIDYEKNVAMAKIEILVPGFRVFTDYLMLAKVKGVWKIIHKSFTSRPV</sequence>
<dbReference type="GO" id="GO:0005737">
    <property type="term" value="C:cytoplasm"/>
    <property type="evidence" value="ECO:0007669"/>
    <property type="project" value="TreeGrafter"/>
</dbReference>
<proteinExistence type="inferred from homology"/>
<evidence type="ECO:0000313" key="5">
    <source>
        <dbReference type="EMBL" id="MBR7748128.1"/>
    </source>
</evidence>
<dbReference type="Proteomes" id="UP000680158">
    <property type="component" value="Unassembled WGS sequence"/>
</dbReference>
<dbReference type="PANTHER" id="PTHR48094:SF11">
    <property type="entry name" value="GLUTATHIONE-INDEPENDENT GLYOXALASE HSP31-RELATED"/>
    <property type="match status" value="1"/>
</dbReference>
<keyword evidence="6" id="KW-1185">Reference proteome</keyword>
<evidence type="ECO:0000256" key="2">
    <source>
        <dbReference type="ARBA" id="ARBA00023239"/>
    </source>
</evidence>
<keyword evidence="1" id="KW-0346">Stress response</keyword>
<dbReference type="Pfam" id="PF01965">
    <property type="entry name" value="DJ-1_PfpI"/>
    <property type="match status" value="1"/>
</dbReference>
<dbReference type="Gene3D" id="3.40.50.880">
    <property type="match status" value="1"/>
</dbReference>
<dbReference type="Gene3D" id="3.10.450.50">
    <property type="match status" value="1"/>
</dbReference>
<dbReference type="AlphaFoldDB" id="A0A941DI98"/>
<dbReference type="InterPro" id="IPR002818">
    <property type="entry name" value="DJ-1/PfpI"/>
</dbReference>
<accession>A0A941DI98</accession>